<dbReference type="Proteomes" id="UP000183174">
    <property type="component" value="Unassembled WGS sequence"/>
</dbReference>
<protein>
    <recommendedName>
        <fullName evidence="3">DUF4102 domain-containing protein</fullName>
    </recommendedName>
</protein>
<dbReference type="RefSeq" id="WP_036030658.1">
    <property type="nucleotide sequence ID" value="NZ_FMAE01000014.1"/>
</dbReference>
<gene>
    <name evidence="1" type="ORF">GA0061099_101432</name>
</gene>
<reference evidence="1 2" key="1">
    <citation type="submission" date="2016-08" db="EMBL/GenBank/DDBJ databases">
        <authorList>
            <person name="Seilhamer J.J."/>
        </authorList>
    </citation>
    <scope>NUCLEOTIDE SEQUENCE [LARGE SCALE GENOMIC DNA]</scope>
    <source>
        <strain evidence="1 2">CCBAU 10071</strain>
    </source>
</reference>
<sequence length="94" mass="10663">MDGKTPAFALRVRKRRKAWSLSNNRTKVRLGHYSDLKLAEARRRGFAALGTPVGENETSMTWVKNMLLDLRKPIANASAKEGRDIENDEGLRRP</sequence>
<proteinExistence type="predicted"/>
<evidence type="ECO:0008006" key="3">
    <source>
        <dbReference type="Google" id="ProtNLM"/>
    </source>
</evidence>
<evidence type="ECO:0000313" key="1">
    <source>
        <dbReference type="EMBL" id="SCB51008.1"/>
    </source>
</evidence>
<accession>A0A1C3XFI7</accession>
<dbReference type="EMBL" id="FMAE01000014">
    <property type="protein sequence ID" value="SCB51008.1"/>
    <property type="molecule type" value="Genomic_DNA"/>
</dbReference>
<organism evidence="1 2">
    <name type="scientific">Bradyrhizobium yuanmingense</name>
    <dbReference type="NCBI Taxonomy" id="108015"/>
    <lineage>
        <taxon>Bacteria</taxon>
        <taxon>Pseudomonadati</taxon>
        <taxon>Pseudomonadota</taxon>
        <taxon>Alphaproteobacteria</taxon>
        <taxon>Hyphomicrobiales</taxon>
        <taxon>Nitrobacteraceae</taxon>
        <taxon>Bradyrhizobium</taxon>
    </lineage>
</organism>
<evidence type="ECO:0000313" key="2">
    <source>
        <dbReference type="Proteomes" id="UP000183174"/>
    </source>
</evidence>
<name>A0A1C3XFI7_9BRAD</name>
<dbReference type="AlphaFoldDB" id="A0A1C3XFI7"/>